<accession>A0AAU9KXB1</accession>
<feature type="region of interest" description="Disordered" evidence="1">
    <location>
        <begin position="135"/>
        <end position="160"/>
    </location>
</feature>
<dbReference type="Proteomes" id="UP001160483">
    <property type="component" value="Unassembled WGS sequence"/>
</dbReference>
<organism evidence="2 3">
    <name type="scientific">Peronospora belbahrii</name>
    <dbReference type="NCBI Taxonomy" id="622444"/>
    <lineage>
        <taxon>Eukaryota</taxon>
        <taxon>Sar</taxon>
        <taxon>Stramenopiles</taxon>
        <taxon>Oomycota</taxon>
        <taxon>Peronosporomycetes</taxon>
        <taxon>Peronosporales</taxon>
        <taxon>Peronosporaceae</taxon>
        <taxon>Peronospora</taxon>
    </lineage>
</organism>
<protein>
    <submittedName>
        <fullName evidence="2">Uncharacterized protein</fullName>
    </submittedName>
</protein>
<name>A0AAU9KXB1_9STRA</name>
<feature type="compositionally biased region" description="Low complexity" evidence="1">
    <location>
        <begin position="135"/>
        <end position="152"/>
    </location>
</feature>
<dbReference type="EMBL" id="CAKKTJ010000123">
    <property type="protein sequence ID" value="CAH0475277.1"/>
    <property type="molecule type" value="Genomic_DNA"/>
</dbReference>
<evidence type="ECO:0000313" key="3">
    <source>
        <dbReference type="Proteomes" id="UP001160483"/>
    </source>
</evidence>
<reference evidence="2" key="1">
    <citation type="submission" date="2021-11" db="EMBL/GenBank/DDBJ databases">
        <authorList>
            <person name="Islam A."/>
            <person name="Islam S."/>
            <person name="Flora M.S."/>
            <person name="Rahman M."/>
            <person name="Ziaur R.M."/>
            <person name="Epstein J.H."/>
            <person name="Hassan M."/>
            <person name="Klassen M."/>
            <person name="Woodard K."/>
            <person name="Webb A."/>
            <person name="Webby R.J."/>
            <person name="El Zowalaty M.E."/>
        </authorList>
    </citation>
    <scope>NUCLEOTIDE SEQUENCE</scope>
    <source>
        <strain evidence="2">Pbs3</strain>
    </source>
</reference>
<comment type="caution">
    <text evidence="2">The sequence shown here is derived from an EMBL/GenBank/DDBJ whole genome shotgun (WGS) entry which is preliminary data.</text>
</comment>
<evidence type="ECO:0000256" key="1">
    <source>
        <dbReference type="SAM" id="MobiDB-lite"/>
    </source>
</evidence>
<sequence>MGNIILATLYSRQENSCWEFFTASDLMLDQMEKQTFLTATPSWMDLIAHYCNSVLSTLAMVLISDVTTSLKQPKMAPILVDAACQTEKDTIYSELTITKCNLQSYHAAHSMHDIIHDSYSCTSEMTECCTSETTESCTSETTGSCTSETTESPIDAENDERRDNFNEWKDKHSSADHLFQATYDAYDKLCDYEPQAEKLPLDSAIECPHSGETLRSINVKDYLCMCGECPQYKEIAHDVTVTLKGARCNFLQKQSIIHLLQAFSTYNEVMGYHVDMIPTAYDCLRVWSGDHDKAFQHFVTIYDKFSTPVE</sequence>
<proteinExistence type="predicted"/>
<dbReference type="AlphaFoldDB" id="A0AAU9KXB1"/>
<evidence type="ECO:0000313" key="2">
    <source>
        <dbReference type="EMBL" id="CAH0475277.1"/>
    </source>
</evidence>
<gene>
    <name evidence="2" type="ORF">PBS003_LOCUS2101</name>
</gene>